<keyword evidence="2" id="KW-1133">Transmembrane helix</keyword>
<dbReference type="eggNOG" id="ENOG502SSQM">
    <property type="taxonomic scope" value="Eukaryota"/>
</dbReference>
<dbReference type="Proteomes" id="UP000002668">
    <property type="component" value="Genome"/>
</dbReference>
<dbReference type="STRING" id="985895.E4ZTH3"/>
<gene>
    <name evidence="3" type="ORF">LEMA_P118320.1</name>
</gene>
<dbReference type="SUPFAM" id="SSF53474">
    <property type="entry name" value="alpha/beta-Hydrolases"/>
    <property type="match status" value="1"/>
</dbReference>
<proteinExistence type="predicted"/>
<dbReference type="HOGENOM" id="CLU_029375_3_0_1"/>
<dbReference type="PANTHER" id="PTHR12277:SF81">
    <property type="entry name" value="PROTEIN ABHD13"/>
    <property type="match status" value="1"/>
</dbReference>
<evidence type="ECO:0000313" key="4">
    <source>
        <dbReference type="Proteomes" id="UP000002668"/>
    </source>
</evidence>
<protein>
    <submittedName>
        <fullName evidence="3">Predicted protein</fullName>
    </submittedName>
</protein>
<dbReference type="AlphaFoldDB" id="E4ZTH3"/>
<name>E4ZTH3_LEPMJ</name>
<feature type="region of interest" description="Disordered" evidence="1">
    <location>
        <begin position="308"/>
        <end position="327"/>
    </location>
</feature>
<feature type="region of interest" description="Disordered" evidence="1">
    <location>
        <begin position="581"/>
        <end position="632"/>
    </location>
</feature>
<reference evidence="4" key="1">
    <citation type="journal article" date="2011" name="Nat. Commun.">
        <title>Effector diversification within compartments of the Leptosphaeria maculans genome affected by Repeat-Induced Point mutations.</title>
        <authorList>
            <person name="Rouxel T."/>
            <person name="Grandaubert J."/>
            <person name="Hane J.K."/>
            <person name="Hoede C."/>
            <person name="van de Wouw A.P."/>
            <person name="Couloux A."/>
            <person name="Dominguez V."/>
            <person name="Anthouard V."/>
            <person name="Bally P."/>
            <person name="Bourras S."/>
            <person name="Cozijnsen A.J."/>
            <person name="Ciuffetti L.M."/>
            <person name="Degrave A."/>
            <person name="Dilmaghani A."/>
            <person name="Duret L."/>
            <person name="Fudal I."/>
            <person name="Goodwin S.B."/>
            <person name="Gout L."/>
            <person name="Glaser N."/>
            <person name="Linglin J."/>
            <person name="Kema G.H.J."/>
            <person name="Lapalu N."/>
            <person name="Lawrence C.B."/>
            <person name="May K."/>
            <person name="Meyer M."/>
            <person name="Ollivier B."/>
            <person name="Poulain J."/>
            <person name="Schoch C.L."/>
            <person name="Simon A."/>
            <person name="Spatafora J.W."/>
            <person name="Stachowiak A."/>
            <person name="Turgeon B.G."/>
            <person name="Tyler B.M."/>
            <person name="Vincent D."/>
            <person name="Weissenbach J."/>
            <person name="Amselem J."/>
            <person name="Quesneville H."/>
            <person name="Oliver R.P."/>
            <person name="Wincker P."/>
            <person name="Balesdent M.-H."/>
            <person name="Howlett B.J."/>
        </authorList>
    </citation>
    <scope>NUCLEOTIDE SEQUENCE [LARGE SCALE GENOMIC DNA]</scope>
    <source>
        <strain evidence="4">JN3 / isolate v23.1.3 / race Av1-4-5-6-7-8</strain>
    </source>
</reference>
<keyword evidence="2" id="KW-0472">Membrane</keyword>
<dbReference type="OrthoDB" id="446723at2759"/>
<sequence length="632" mass="70154">MVALQRVFVKAYWTLAGVGIVWAVSVGLLVVPWVQRHALYAHKFQTGLFGNVSNPEEFGFAKGQVQPFLLETADHEKLFCWHVIPLDVYLEHENELLMAAGSGEVAEGLKGTVGEKLMSGDAESRVVVNFHGNAGHIAQSSRPATYRSIVSIPKTHLLTCSYRGFGTSTLLNPPHLPTEPGLITDAISLLSYLHQTLGHPTHRTVLTGQSLGTAVTTAAALYAADPTSPLLPLSSLAQPPIPSYTGYAAIILVSPFRDLPSLLRTYKIAGLIPVLKPLTAYPRILSLLTSRIIDTWPTLPRLHALIDAHTPSSTPPRNHNTQRQNTPHQPPLHIHILHARNDPAITFRESEALFASLQSVLLAHERATAREERRSILGADRVARGAFAYRVAEVEGWVGVDGLDEESAQTEGAEARPRPGTLTLELEVVRYGAHNDVGPRSPQCYRFAIDYKIGIRDGDPENELQKSTPLSISLAEKLSRGEKGTVSDPYLEKVHGKWQMYSSKGGFAPFEIPEFGSSEPIAVKTRSCCRRIKFWFAGDGYLRFQCKTGRIRKEAHRNAPTTTWSAVHMMQEHLKRECQDRMKQREKQQVERKLQAKKEEQQRRGESGTRFQEAKRKAAGKKGVEAWQSSQQ</sequence>
<dbReference type="EMBL" id="FP929125">
    <property type="protein sequence ID" value="CBX94829.1"/>
    <property type="molecule type" value="Genomic_DNA"/>
</dbReference>
<keyword evidence="4" id="KW-1185">Reference proteome</keyword>
<organism evidence="4">
    <name type="scientific">Leptosphaeria maculans (strain JN3 / isolate v23.1.3 / race Av1-4-5-6-7-8)</name>
    <name type="common">Blackleg fungus</name>
    <name type="synonym">Phoma lingam</name>
    <dbReference type="NCBI Taxonomy" id="985895"/>
    <lineage>
        <taxon>Eukaryota</taxon>
        <taxon>Fungi</taxon>
        <taxon>Dikarya</taxon>
        <taxon>Ascomycota</taxon>
        <taxon>Pezizomycotina</taxon>
        <taxon>Dothideomycetes</taxon>
        <taxon>Pleosporomycetidae</taxon>
        <taxon>Pleosporales</taxon>
        <taxon>Pleosporineae</taxon>
        <taxon>Leptosphaeriaceae</taxon>
        <taxon>Plenodomus</taxon>
        <taxon>Plenodomus lingam/Leptosphaeria maculans species complex</taxon>
    </lineage>
</organism>
<dbReference type="Gene3D" id="3.40.50.1820">
    <property type="entry name" value="alpha/beta hydrolase"/>
    <property type="match status" value="1"/>
</dbReference>
<evidence type="ECO:0000256" key="2">
    <source>
        <dbReference type="SAM" id="Phobius"/>
    </source>
</evidence>
<feature type="transmembrane region" description="Helical" evidence="2">
    <location>
        <begin position="12"/>
        <end position="34"/>
    </location>
</feature>
<dbReference type="PANTHER" id="PTHR12277">
    <property type="entry name" value="ALPHA/BETA HYDROLASE DOMAIN-CONTAINING PROTEIN"/>
    <property type="match status" value="1"/>
</dbReference>
<evidence type="ECO:0000313" key="3">
    <source>
        <dbReference type="EMBL" id="CBX94829.1"/>
    </source>
</evidence>
<dbReference type="VEuPathDB" id="FungiDB:LEMA_P118320.1"/>
<keyword evidence="2" id="KW-0812">Transmembrane</keyword>
<dbReference type="InParanoid" id="E4ZTH3"/>
<feature type="compositionally biased region" description="Basic and acidic residues" evidence="1">
    <location>
        <begin position="581"/>
        <end position="616"/>
    </location>
</feature>
<accession>E4ZTH3</accession>
<feature type="compositionally biased region" description="Polar residues" evidence="1">
    <location>
        <begin position="310"/>
        <end position="326"/>
    </location>
</feature>
<evidence type="ECO:0000256" key="1">
    <source>
        <dbReference type="SAM" id="MobiDB-lite"/>
    </source>
</evidence>
<dbReference type="InterPro" id="IPR029058">
    <property type="entry name" value="AB_hydrolase_fold"/>
</dbReference>